<dbReference type="AlphaFoldDB" id="A0A9P4UYG0"/>
<proteinExistence type="predicted"/>
<accession>A0A9P4UYG0</accession>
<name>A0A9P4UYG0_9PLEO</name>
<reference evidence="2" key="1">
    <citation type="journal article" date="2020" name="Stud. Mycol.">
        <title>101 Dothideomycetes genomes: a test case for predicting lifestyles and emergence of pathogens.</title>
        <authorList>
            <person name="Haridas S."/>
            <person name="Albert R."/>
            <person name="Binder M."/>
            <person name="Bloem J."/>
            <person name="Labutti K."/>
            <person name="Salamov A."/>
            <person name="Andreopoulos B."/>
            <person name="Baker S."/>
            <person name="Barry K."/>
            <person name="Bills G."/>
            <person name="Bluhm B."/>
            <person name="Cannon C."/>
            <person name="Castanera R."/>
            <person name="Culley D."/>
            <person name="Daum C."/>
            <person name="Ezra D."/>
            <person name="Gonzalez J."/>
            <person name="Henrissat B."/>
            <person name="Kuo A."/>
            <person name="Liang C."/>
            <person name="Lipzen A."/>
            <person name="Lutzoni F."/>
            <person name="Magnuson J."/>
            <person name="Mondo S."/>
            <person name="Nolan M."/>
            <person name="Ohm R."/>
            <person name="Pangilinan J."/>
            <person name="Park H.-J."/>
            <person name="Ramirez L."/>
            <person name="Alfaro M."/>
            <person name="Sun H."/>
            <person name="Tritt A."/>
            <person name="Yoshinaga Y."/>
            <person name="Zwiers L.-H."/>
            <person name="Turgeon B."/>
            <person name="Goodwin S."/>
            <person name="Spatafora J."/>
            <person name="Crous P."/>
            <person name="Grigoriev I."/>
        </authorList>
    </citation>
    <scope>NUCLEOTIDE SEQUENCE</scope>
    <source>
        <strain evidence="2">CBS 125425</strain>
    </source>
</reference>
<dbReference type="OrthoDB" id="4216327at2759"/>
<keyword evidence="1" id="KW-0732">Signal</keyword>
<sequence>MLPLLLSLLLLTPPTSAATCYEGTGLVPNIDQAWDLRTRICGTNACSSSDSARGDNHFCRLALPFNNGRSFVDIQRNDPSGLYKNCWVGTENILKECMANANGEGFTSGVPNGNWREGDEWYWVTVNNTDAGEMPLDLGDENVGQTGVDGYMFGPNSYCEGLSPGGGSTCIDIPDGCYIAVPESNYVPEVICSIPADLDDGDS</sequence>
<dbReference type="EMBL" id="ML996233">
    <property type="protein sequence ID" value="KAF2729853.1"/>
    <property type="molecule type" value="Genomic_DNA"/>
</dbReference>
<keyword evidence="3" id="KW-1185">Reference proteome</keyword>
<evidence type="ECO:0000313" key="3">
    <source>
        <dbReference type="Proteomes" id="UP000799444"/>
    </source>
</evidence>
<organism evidence="2 3">
    <name type="scientific">Polyplosphaeria fusca</name>
    <dbReference type="NCBI Taxonomy" id="682080"/>
    <lineage>
        <taxon>Eukaryota</taxon>
        <taxon>Fungi</taxon>
        <taxon>Dikarya</taxon>
        <taxon>Ascomycota</taxon>
        <taxon>Pezizomycotina</taxon>
        <taxon>Dothideomycetes</taxon>
        <taxon>Pleosporomycetidae</taxon>
        <taxon>Pleosporales</taxon>
        <taxon>Tetraplosphaeriaceae</taxon>
        <taxon>Polyplosphaeria</taxon>
    </lineage>
</organism>
<evidence type="ECO:0000256" key="1">
    <source>
        <dbReference type="SAM" id="SignalP"/>
    </source>
</evidence>
<feature type="signal peptide" evidence="1">
    <location>
        <begin position="1"/>
        <end position="17"/>
    </location>
</feature>
<gene>
    <name evidence="2" type="ORF">EJ04DRAFT_527470</name>
</gene>
<feature type="chain" id="PRO_5040376563" evidence="1">
    <location>
        <begin position="18"/>
        <end position="203"/>
    </location>
</feature>
<dbReference type="Proteomes" id="UP000799444">
    <property type="component" value="Unassembled WGS sequence"/>
</dbReference>
<comment type="caution">
    <text evidence="2">The sequence shown here is derived from an EMBL/GenBank/DDBJ whole genome shotgun (WGS) entry which is preliminary data.</text>
</comment>
<evidence type="ECO:0000313" key="2">
    <source>
        <dbReference type="EMBL" id="KAF2729853.1"/>
    </source>
</evidence>
<protein>
    <submittedName>
        <fullName evidence="2">Uncharacterized protein</fullName>
    </submittedName>
</protein>